<dbReference type="Proteomes" id="UP001596220">
    <property type="component" value="Unassembled WGS sequence"/>
</dbReference>
<gene>
    <name evidence="1" type="ORF">ACFP3R_06310</name>
</gene>
<dbReference type="Gene3D" id="1.10.510.10">
    <property type="entry name" value="Transferase(Phosphotransferase) domain 1"/>
    <property type="match status" value="1"/>
</dbReference>
<dbReference type="Pfam" id="PF04655">
    <property type="entry name" value="APH_6_hur"/>
    <property type="match status" value="1"/>
</dbReference>
<comment type="caution">
    <text evidence="1">The sequence shown here is derived from an EMBL/GenBank/DDBJ whole genome shotgun (WGS) entry which is preliminary data.</text>
</comment>
<reference evidence="2" key="1">
    <citation type="journal article" date="2019" name="Int. J. Syst. Evol. Microbiol.">
        <title>The Global Catalogue of Microorganisms (GCM) 10K type strain sequencing project: providing services to taxonomists for standard genome sequencing and annotation.</title>
        <authorList>
            <consortium name="The Broad Institute Genomics Platform"/>
            <consortium name="The Broad Institute Genome Sequencing Center for Infectious Disease"/>
            <person name="Wu L."/>
            <person name="Ma J."/>
        </authorList>
    </citation>
    <scope>NUCLEOTIDE SEQUENCE [LARGE SCALE GENOMIC DNA]</scope>
    <source>
        <strain evidence="2">CGMCC 4.7246</strain>
    </source>
</reference>
<evidence type="ECO:0000313" key="1">
    <source>
        <dbReference type="EMBL" id="MFC6088881.1"/>
    </source>
</evidence>
<proteinExistence type="predicted"/>
<dbReference type="SUPFAM" id="SSF56112">
    <property type="entry name" value="Protein kinase-like (PK-like)"/>
    <property type="match status" value="1"/>
</dbReference>
<keyword evidence="2" id="KW-1185">Reference proteome</keyword>
<accession>A0ABW1P0I6</accession>
<dbReference type="EMBL" id="JBHSQO010000004">
    <property type="protein sequence ID" value="MFC6088881.1"/>
    <property type="molecule type" value="Genomic_DNA"/>
</dbReference>
<dbReference type="InterPro" id="IPR006748">
    <property type="entry name" value="NH2Glyco/OHUrea_AB-resist_kin"/>
</dbReference>
<protein>
    <submittedName>
        <fullName evidence="1">Aminoglycoside phosphotransferase family protein</fullName>
    </submittedName>
</protein>
<evidence type="ECO:0000313" key="2">
    <source>
        <dbReference type="Proteomes" id="UP001596220"/>
    </source>
</evidence>
<sequence>MPVDVEEITARLSLRFGPEVAGWAAAVPDRVADLARRWDLAPAGGPLSQGASSVVARFPAGGVLVVLKLSPDEPFLAGQAAVLRLFGPSGRVPAVLAEEAGAVLMAAVRPGTEVADLPEPPTAPEWADLVGPLHAVAPPPGALDLADRCAEFFTRIGRRVTASTPVTPGMWERARGRCGALLAGGPRVLLHGDLHTGNALVGPRGLVAIDPRPCVGDPCFDVVDLALDAAGRGGVADRSARLAGACGLDPDRLLGWCRTLAPVIALSRLDDRPALDELRTLAA</sequence>
<name>A0ABW1P0I6_9PSEU</name>
<dbReference type="RefSeq" id="WP_380633713.1">
    <property type="nucleotide sequence ID" value="NZ_JBHSQO010000004.1"/>
</dbReference>
<organism evidence="1 2">
    <name type="scientific">Saccharothrix lopnurensis</name>
    <dbReference type="NCBI Taxonomy" id="1670621"/>
    <lineage>
        <taxon>Bacteria</taxon>
        <taxon>Bacillati</taxon>
        <taxon>Actinomycetota</taxon>
        <taxon>Actinomycetes</taxon>
        <taxon>Pseudonocardiales</taxon>
        <taxon>Pseudonocardiaceae</taxon>
        <taxon>Saccharothrix</taxon>
    </lineage>
</organism>
<dbReference type="InterPro" id="IPR011009">
    <property type="entry name" value="Kinase-like_dom_sf"/>
</dbReference>